<dbReference type="OrthoDB" id="1453786at2"/>
<sequence length="442" mass="47666">MKESDNTKVSFLVNENRDKGSKLPQGERGKMERLKKPLIFVLMTVVCAGCLYLIFQPGDQEKNNYAGLNDAVPQATDAGLQTDKQKAYETQLMEQKKQEERSALASLSDYWKQDKAGKDDQGFPEQEPGPGAYNGRPHHREDDALISYKNAQNALGSFYRDNGSEAEDLRRQVEELREELAQRDAAPPENNIDNQLALMEKSYQMAAKYLPAGSGATATPKADSAAAASSINSATPTVAFTPVRSGVVSALYRELTDSAFLDRLSGDRHYDFNTAGIGGIPRASQAKNSVLACVEQTQVVMAGSDVPLRLLEPAAIAGMLLPTGTALTAHAKLESGRLQLRVNSVELEGHIAAVDITIYGLDGQQGLVLPYSPEQNALTEIASNMAQTSGTSIMMTRSAGQQIAGDLGRGLVQGVSGYFSKKIRTVKVTLKAGLQVLLVAKK</sequence>
<dbReference type="NCBIfam" id="TIGR03779">
    <property type="entry name" value="Bac_Flav_CT_M"/>
    <property type="match status" value="1"/>
</dbReference>
<organism evidence="5 6">
    <name type="scientific">Chitinophaga caeni</name>
    <dbReference type="NCBI Taxonomy" id="2029983"/>
    <lineage>
        <taxon>Bacteria</taxon>
        <taxon>Pseudomonadati</taxon>
        <taxon>Bacteroidota</taxon>
        <taxon>Chitinophagia</taxon>
        <taxon>Chitinophagales</taxon>
        <taxon>Chitinophagaceae</taxon>
        <taxon>Chitinophaga</taxon>
    </lineage>
</organism>
<name>A0A291QYK0_9BACT</name>
<dbReference type="EMBL" id="CP023777">
    <property type="protein sequence ID" value="ATL48944.1"/>
    <property type="molecule type" value="Genomic_DNA"/>
</dbReference>
<evidence type="ECO:0000256" key="3">
    <source>
        <dbReference type="SAM" id="Phobius"/>
    </source>
</evidence>
<keyword evidence="6" id="KW-1185">Reference proteome</keyword>
<dbReference type="RefSeq" id="WP_098195313.1">
    <property type="nucleotide sequence ID" value="NZ_CP023777.1"/>
</dbReference>
<evidence type="ECO:0000259" key="4">
    <source>
        <dbReference type="Pfam" id="PF12508"/>
    </source>
</evidence>
<keyword evidence="3" id="KW-1133">Transmembrane helix</keyword>
<proteinExistence type="predicted"/>
<evidence type="ECO:0000256" key="1">
    <source>
        <dbReference type="SAM" id="Coils"/>
    </source>
</evidence>
<evidence type="ECO:0000313" key="5">
    <source>
        <dbReference type="EMBL" id="ATL48944.1"/>
    </source>
</evidence>
<reference evidence="5 6" key="1">
    <citation type="submission" date="2017-10" db="EMBL/GenBank/DDBJ databases">
        <title>Paenichitinophaga pekingensis gen. nov., sp. nov., isolated from activated sludge.</title>
        <authorList>
            <person name="Jin D."/>
            <person name="Kong X."/>
            <person name="Deng Y."/>
            <person name="Bai Z."/>
        </authorList>
    </citation>
    <scope>NUCLEOTIDE SEQUENCE [LARGE SCALE GENOMIC DNA]</scope>
    <source>
        <strain evidence="5 6">13</strain>
    </source>
</reference>
<feature type="region of interest" description="Disordered" evidence="2">
    <location>
        <begin position="1"/>
        <end position="29"/>
    </location>
</feature>
<dbReference type="Proteomes" id="UP000220133">
    <property type="component" value="Chromosome"/>
</dbReference>
<dbReference type="InterPro" id="IPR055407">
    <property type="entry name" value="TraM_C"/>
</dbReference>
<feature type="domain" description="Conjugative transposon TraM C-terminal" evidence="4">
    <location>
        <begin position="291"/>
        <end position="439"/>
    </location>
</feature>
<evidence type="ECO:0000256" key="2">
    <source>
        <dbReference type="SAM" id="MobiDB-lite"/>
    </source>
</evidence>
<feature type="compositionally biased region" description="Basic and acidic residues" evidence="2">
    <location>
        <begin position="15"/>
        <end position="29"/>
    </location>
</feature>
<protein>
    <submittedName>
        <fullName evidence="5">Conjugative transposon protein TraM</fullName>
    </submittedName>
</protein>
<accession>A0A291QYK0</accession>
<dbReference type="Pfam" id="PF12508">
    <property type="entry name" value="Transposon_TraM"/>
    <property type="match status" value="1"/>
</dbReference>
<keyword evidence="3" id="KW-0472">Membrane</keyword>
<feature type="coiled-coil region" evidence="1">
    <location>
        <begin position="159"/>
        <end position="186"/>
    </location>
</feature>
<keyword evidence="3" id="KW-0812">Transmembrane</keyword>
<keyword evidence="1" id="KW-0175">Coiled coil</keyword>
<feature type="transmembrane region" description="Helical" evidence="3">
    <location>
        <begin position="38"/>
        <end position="55"/>
    </location>
</feature>
<dbReference type="KEGG" id="cbae:COR50_18200"/>
<feature type="region of interest" description="Disordered" evidence="2">
    <location>
        <begin position="114"/>
        <end position="139"/>
    </location>
</feature>
<gene>
    <name evidence="5" type="primary">traM</name>
    <name evidence="5" type="ORF">COR50_18200</name>
</gene>
<dbReference type="InterPro" id="IPR022187">
    <property type="entry name" value="Conjug_transposon_TraM"/>
</dbReference>
<dbReference type="AlphaFoldDB" id="A0A291QYK0"/>
<evidence type="ECO:0000313" key="6">
    <source>
        <dbReference type="Proteomes" id="UP000220133"/>
    </source>
</evidence>